<dbReference type="RefSeq" id="WP_137909499.1">
    <property type="nucleotide sequence ID" value="NZ_BJCF01000069.1"/>
</dbReference>
<evidence type="ECO:0000313" key="2">
    <source>
        <dbReference type="Proteomes" id="UP000299367"/>
    </source>
</evidence>
<dbReference type="Gene3D" id="3.40.50.2000">
    <property type="entry name" value="Glycogen Phosphorylase B"/>
    <property type="match status" value="1"/>
</dbReference>
<reference evidence="2" key="1">
    <citation type="submission" date="2019-02" db="EMBL/GenBank/DDBJ databases">
        <title>Draft genome sequence of Dolichospermum planctonicum NIES-80.</title>
        <authorList>
            <person name="Yamaguchi H."/>
            <person name="Suzuki S."/>
            <person name="Kawachi M."/>
        </authorList>
    </citation>
    <scope>NUCLEOTIDE SEQUENCE [LARGE SCALE GENOMIC DNA]</scope>
    <source>
        <strain evidence="2">NIES-80</strain>
    </source>
</reference>
<dbReference type="AlphaFoldDB" id="A0A480AL42"/>
<proteinExistence type="predicted"/>
<protein>
    <recommendedName>
        <fullName evidence="3">Glycosyltransferase subfamily 4-like N-terminal domain-containing protein</fullName>
    </recommendedName>
</protein>
<evidence type="ECO:0000313" key="1">
    <source>
        <dbReference type="EMBL" id="GCL44088.1"/>
    </source>
</evidence>
<accession>A0A480AL42</accession>
<dbReference type="Proteomes" id="UP000299367">
    <property type="component" value="Unassembled WGS sequence"/>
</dbReference>
<dbReference type="EMBL" id="BJCF01000069">
    <property type="protein sequence ID" value="GCL44088.1"/>
    <property type="molecule type" value="Genomic_DNA"/>
</dbReference>
<dbReference type="SUPFAM" id="SSF53756">
    <property type="entry name" value="UDP-Glycosyltransferase/glycogen phosphorylase"/>
    <property type="match status" value="1"/>
</dbReference>
<comment type="caution">
    <text evidence="1">The sequence shown here is derived from an EMBL/GenBank/DDBJ whole genome shotgun (WGS) entry which is preliminary data.</text>
</comment>
<evidence type="ECO:0008006" key="3">
    <source>
        <dbReference type="Google" id="ProtNLM"/>
    </source>
</evidence>
<name>A0A480AL42_9CYAN</name>
<gene>
    <name evidence="1" type="ORF">NIES80_38120</name>
</gene>
<organism evidence="1 2">
    <name type="scientific">Dolichospermum planctonicum</name>
    <dbReference type="NCBI Taxonomy" id="136072"/>
    <lineage>
        <taxon>Bacteria</taxon>
        <taxon>Bacillati</taxon>
        <taxon>Cyanobacteriota</taxon>
        <taxon>Cyanophyceae</taxon>
        <taxon>Nostocales</taxon>
        <taxon>Aphanizomenonaceae</taxon>
        <taxon>Dolichospermum</taxon>
    </lineage>
</organism>
<sequence>MNHRVLIVSPHFPPINAADHQRIRMALPYFEEFGWDVTVLCIEPDFIEGIYDPNLNLTVPANIEVIRASAISPKLSRKLKLGNLGFRSIPFLIKATAKYFEKNYFDLVYFSNTVFLTMPLGRYWLEKYKIPYILDFQDPWLSDYYDRTQNTPPGGKLKYAVAQSFAKILEPLTLAKACHITSVSPEYPKVLMQRYSWLKKEQFSVLPFGAPEKDFEILPKLNIQQKIFAPDDGYQHWVYVGRGGKDMALSLNVLFLAIQKHRQHNPEIWQKIKIHFVGTKYSIFDNNKEIEAMAKSYNLEDIITEYPQRIPYFEALQVLKDSHGILIIGSDDPSYSASKVYPCILAQKPILAILHEQSLVVNVIKECQAGYTVTFTNLTNIEIYDILRQGIEWLLNSLVYGLSETTDWQAFEPYTARQMTRTLCKIFDQSANPKSR</sequence>
<dbReference type="OrthoDB" id="9794575at2"/>